<dbReference type="InterPro" id="IPR052164">
    <property type="entry name" value="Anthracycline_SecMetBiosynth"/>
</dbReference>
<dbReference type="Proteomes" id="UP001564626">
    <property type="component" value="Unassembled WGS sequence"/>
</dbReference>
<dbReference type="RefSeq" id="WP_345366464.1">
    <property type="nucleotide sequence ID" value="NZ_BAABII010000016.1"/>
</dbReference>
<accession>A0ABV4CDA4</accession>
<feature type="domain" description="VOC" evidence="1">
    <location>
        <begin position="4"/>
        <end position="124"/>
    </location>
</feature>
<dbReference type="Pfam" id="PF18029">
    <property type="entry name" value="Glyoxalase_6"/>
    <property type="match status" value="1"/>
</dbReference>
<dbReference type="PANTHER" id="PTHR33993:SF2">
    <property type="entry name" value="VOC DOMAIN-CONTAINING PROTEIN"/>
    <property type="match status" value="1"/>
</dbReference>
<comment type="caution">
    <text evidence="2">The sequence shown here is derived from an EMBL/GenBank/DDBJ whole genome shotgun (WGS) entry which is preliminary data.</text>
</comment>
<name>A0ABV4CDA4_9PSEU</name>
<reference evidence="2 3" key="1">
    <citation type="submission" date="2024-08" db="EMBL/GenBank/DDBJ databases">
        <title>Genome mining of Saccharopolyspora cebuensis PGLac3 from Nigerian medicinal plant.</title>
        <authorList>
            <person name="Ezeobiora C.E."/>
            <person name="Igbokwe N.H."/>
            <person name="Amin D.H."/>
            <person name="Mendie U.E."/>
        </authorList>
    </citation>
    <scope>NUCLEOTIDE SEQUENCE [LARGE SCALE GENOMIC DNA]</scope>
    <source>
        <strain evidence="2 3">PGLac3</strain>
    </source>
</reference>
<dbReference type="InterPro" id="IPR029068">
    <property type="entry name" value="Glyas_Bleomycin-R_OHBP_Dase"/>
</dbReference>
<dbReference type="PANTHER" id="PTHR33993">
    <property type="entry name" value="GLYOXALASE-RELATED"/>
    <property type="match status" value="1"/>
</dbReference>
<dbReference type="InterPro" id="IPR041581">
    <property type="entry name" value="Glyoxalase_6"/>
</dbReference>
<protein>
    <submittedName>
        <fullName evidence="2">VOC family protein</fullName>
    </submittedName>
</protein>
<evidence type="ECO:0000313" key="3">
    <source>
        <dbReference type="Proteomes" id="UP001564626"/>
    </source>
</evidence>
<dbReference type="SUPFAM" id="SSF54593">
    <property type="entry name" value="Glyoxalase/Bleomycin resistance protein/Dihydroxybiphenyl dioxygenase"/>
    <property type="match status" value="1"/>
</dbReference>
<proteinExistence type="predicted"/>
<organism evidence="2 3">
    <name type="scientific">Saccharopolyspora cebuensis</name>
    <dbReference type="NCBI Taxonomy" id="418759"/>
    <lineage>
        <taxon>Bacteria</taxon>
        <taxon>Bacillati</taxon>
        <taxon>Actinomycetota</taxon>
        <taxon>Actinomycetes</taxon>
        <taxon>Pseudonocardiales</taxon>
        <taxon>Pseudonocardiaceae</taxon>
        <taxon>Saccharopolyspora</taxon>
    </lineage>
</organism>
<dbReference type="Gene3D" id="3.10.180.10">
    <property type="entry name" value="2,3-Dihydroxybiphenyl 1,2-Dioxygenase, domain 1"/>
    <property type="match status" value="1"/>
</dbReference>
<dbReference type="EMBL" id="JBGEHV010000007">
    <property type="protein sequence ID" value="MEY8038946.1"/>
    <property type="molecule type" value="Genomic_DNA"/>
</dbReference>
<dbReference type="InterPro" id="IPR037523">
    <property type="entry name" value="VOC_core"/>
</dbReference>
<evidence type="ECO:0000313" key="2">
    <source>
        <dbReference type="EMBL" id="MEY8038946.1"/>
    </source>
</evidence>
<sequence length="125" mass="12549">MGHPVVHFEVIGQDPAALRAYYGELFGWEFHTGDAATDEVSAPGDYGFVDGGTTGGINGGIGGGAGYARRTLFYVGVPDVAEALAQAESLGGTRLMGPAKAPGGDLVVAHFADPEGNLVGLAGTA</sequence>
<dbReference type="PROSITE" id="PS51819">
    <property type="entry name" value="VOC"/>
    <property type="match status" value="1"/>
</dbReference>
<gene>
    <name evidence="2" type="ORF">AB8O55_06025</name>
</gene>
<evidence type="ECO:0000259" key="1">
    <source>
        <dbReference type="PROSITE" id="PS51819"/>
    </source>
</evidence>
<keyword evidence="3" id="KW-1185">Reference proteome</keyword>